<dbReference type="AlphaFoldDB" id="A0A1W0E816"/>
<feature type="compositionally biased region" description="Low complexity" evidence="1">
    <location>
        <begin position="328"/>
        <end position="337"/>
    </location>
</feature>
<protein>
    <submittedName>
        <fullName evidence="4">Uncharacterized protein</fullName>
    </submittedName>
</protein>
<feature type="region of interest" description="Disordered" evidence="1">
    <location>
        <begin position="267"/>
        <end position="337"/>
    </location>
</feature>
<name>A0A1W0E816_9MICR</name>
<proteinExistence type="predicted"/>
<keyword evidence="2" id="KW-0472">Membrane</keyword>
<evidence type="ECO:0000256" key="2">
    <source>
        <dbReference type="SAM" id="Phobius"/>
    </source>
</evidence>
<feature type="compositionally biased region" description="Basic and acidic residues" evidence="1">
    <location>
        <begin position="290"/>
        <end position="313"/>
    </location>
</feature>
<accession>A0A1W0E816</accession>
<feature type="transmembrane region" description="Helical" evidence="2">
    <location>
        <begin position="422"/>
        <end position="446"/>
    </location>
</feature>
<keyword evidence="5" id="KW-1185">Reference proteome</keyword>
<gene>
    <name evidence="4" type="ORF">EHP00_817</name>
</gene>
<feature type="compositionally biased region" description="Polar residues" evidence="1">
    <location>
        <begin position="382"/>
        <end position="402"/>
    </location>
</feature>
<keyword evidence="3" id="KW-0732">Signal</keyword>
<comment type="caution">
    <text evidence="4">The sequence shown here is derived from an EMBL/GenBank/DDBJ whole genome shotgun (WGS) entry which is preliminary data.</text>
</comment>
<sequence length="459" mass="52844">MLLNISLLALEFSLGKTEELIENPGTIIDICKDVTYFTLIELKKREKIDKDNKSNNDSIDLVFTNKNDERDKIALNILQSFFIGQKMTFKINDDKTYCCDLDKSEDGKQPLGVKFRFEDSKDLNYKTENDGYITLCYKKHEINTKNVDTFYVIKNSNVQLDISNDFLKGENLSKIVFTRDEGQNIIFEEIQLTDKEKQEFDLSYKNNKNSYECICCLNIDKLNIYYTEKERDVFNVYVEMKTQKKVSPVILQEIMQLYEKKDIKKESSINKGKDDEEKPDTTATDVPISTEEKPENITEEKPDVISTEEKPENITEETLNSEHKENSGENLQNGNNLTNNEILKETDETIINPQNDDKLEKETDTLVTHEKVSSPLEEESPNAETNVNNETPANAETVISNETPANVEKEIKKKKNKKGSKLFKISIAIMTIVILLSLGLIGVIIYRKKLENNEKDDEI</sequence>
<feature type="chain" id="PRO_5012393350" evidence="3">
    <location>
        <begin position="18"/>
        <end position="459"/>
    </location>
</feature>
<feature type="region of interest" description="Disordered" evidence="1">
    <location>
        <begin position="366"/>
        <end position="402"/>
    </location>
</feature>
<organism evidence="4 5">
    <name type="scientific">Ecytonucleospora hepatopenaei</name>
    <dbReference type="NCBI Taxonomy" id="646526"/>
    <lineage>
        <taxon>Eukaryota</taxon>
        <taxon>Fungi</taxon>
        <taxon>Fungi incertae sedis</taxon>
        <taxon>Microsporidia</taxon>
        <taxon>Enterocytozoonidae</taxon>
        <taxon>Ecytonucleospora</taxon>
    </lineage>
</organism>
<reference evidence="4 5" key="1">
    <citation type="journal article" date="2017" name="Environ. Microbiol.">
        <title>Decay of the glycolytic pathway and adaptation to intranuclear parasitism within Enterocytozoonidae microsporidia.</title>
        <authorList>
            <person name="Wiredu Boakye D."/>
            <person name="Jaroenlak P."/>
            <person name="Prachumwat A."/>
            <person name="Williams T.A."/>
            <person name="Bateman K.S."/>
            <person name="Itsathitphaisarn O."/>
            <person name="Sritunyalucksana K."/>
            <person name="Paszkiewicz K.H."/>
            <person name="Moore K.A."/>
            <person name="Stentiford G.D."/>
            <person name="Williams B.A."/>
        </authorList>
    </citation>
    <scope>NUCLEOTIDE SEQUENCE [LARGE SCALE GENOMIC DNA]</scope>
    <source>
        <strain evidence="4 5">TH1</strain>
    </source>
</reference>
<evidence type="ECO:0000256" key="3">
    <source>
        <dbReference type="SAM" id="SignalP"/>
    </source>
</evidence>
<feature type="compositionally biased region" description="Basic and acidic residues" evidence="1">
    <location>
        <begin position="267"/>
        <end position="280"/>
    </location>
</feature>
<evidence type="ECO:0000256" key="1">
    <source>
        <dbReference type="SAM" id="MobiDB-lite"/>
    </source>
</evidence>
<dbReference type="EMBL" id="MNPJ01000012">
    <property type="protein sequence ID" value="OQS55299.1"/>
    <property type="molecule type" value="Genomic_DNA"/>
</dbReference>
<feature type="signal peptide" evidence="3">
    <location>
        <begin position="1"/>
        <end position="17"/>
    </location>
</feature>
<evidence type="ECO:0000313" key="5">
    <source>
        <dbReference type="Proteomes" id="UP000192758"/>
    </source>
</evidence>
<dbReference type="VEuPathDB" id="MicrosporidiaDB:EHP00_817"/>
<keyword evidence="2" id="KW-0812">Transmembrane</keyword>
<dbReference type="Proteomes" id="UP000192758">
    <property type="component" value="Unassembled WGS sequence"/>
</dbReference>
<evidence type="ECO:0000313" key="4">
    <source>
        <dbReference type="EMBL" id="OQS55299.1"/>
    </source>
</evidence>
<keyword evidence="2" id="KW-1133">Transmembrane helix</keyword>